<feature type="region of interest" description="Disordered" evidence="1">
    <location>
        <begin position="27"/>
        <end position="47"/>
    </location>
</feature>
<dbReference type="Proteomes" id="UP000663722">
    <property type="component" value="Chromosome"/>
</dbReference>
<evidence type="ECO:0000313" key="3">
    <source>
        <dbReference type="Proteomes" id="UP000663722"/>
    </source>
</evidence>
<dbReference type="RefSeq" id="WP_246556124.1">
    <property type="nucleotide sequence ID" value="NZ_CP061800.1"/>
</dbReference>
<reference evidence="2" key="1">
    <citation type="journal article" date="2021" name="Microb. Physiol.">
        <title>Proteogenomic Insights into the Physiology of Marine, Sulfate-Reducing, Filamentous Desulfonema limicola and Desulfonema magnum.</title>
        <authorList>
            <person name="Schnaars V."/>
            <person name="Wohlbrand L."/>
            <person name="Scheve S."/>
            <person name="Hinrichs C."/>
            <person name="Reinhardt R."/>
            <person name="Rabus R."/>
        </authorList>
    </citation>
    <scope>NUCLEOTIDE SEQUENCE</scope>
    <source>
        <strain evidence="2">4be13</strain>
    </source>
</reference>
<evidence type="ECO:0000313" key="2">
    <source>
        <dbReference type="EMBL" id="QTA93055.1"/>
    </source>
</evidence>
<dbReference type="KEGG" id="dmm:dnm_091500"/>
<evidence type="ECO:0000256" key="1">
    <source>
        <dbReference type="SAM" id="MobiDB-lite"/>
    </source>
</evidence>
<feature type="compositionally biased region" description="Polar residues" evidence="1">
    <location>
        <begin position="28"/>
        <end position="43"/>
    </location>
</feature>
<protein>
    <submittedName>
        <fullName evidence="2">Uncharacterized protein</fullName>
    </submittedName>
</protein>
<dbReference type="AlphaFoldDB" id="A0A975BXL6"/>
<sequence length="71" mass="7761">MHESMQITVGNISEILHITVLPDLTDNLPVTEQPESGNNQDSNDCPERHTDASLCIIIKRGSASPLFSVTE</sequence>
<gene>
    <name evidence="2" type="ORF">dnm_091500</name>
</gene>
<dbReference type="EMBL" id="CP061800">
    <property type="protein sequence ID" value="QTA93055.1"/>
    <property type="molecule type" value="Genomic_DNA"/>
</dbReference>
<name>A0A975BXL6_9BACT</name>
<proteinExistence type="predicted"/>
<accession>A0A975BXL6</accession>
<keyword evidence="3" id="KW-1185">Reference proteome</keyword>
<organism evidence="2 3">
    <name type="scientific">Desulfonema magnum</name>
    <dbReference type="NCBI Taxonomy" id="45655"/>
    <lineage>
        <taxon>Bacteria</taxon>
        <taxon>Pseudomonadati</taxon>
        <taxon>Thermodesulfobacteriota</taxon>
        <taxon>Desulfobacteria</taxon>
        <taxon>Desulfobacterales</taxon>
        <taxon>Desulfococcaceae</taxon>
        <taxon>Desulfonema</taxon>
    </lineage>
</organism>